<dbReference type="EMBL" id="NNSR01000073">
    <property type="protein sequence ID" value="PKD26885.1"/>
    <property type="molecule type" value="Genomic_DNA"/>
</dbReference>
<evidence type="ECO:0000256" key="1">
    <source>
        <dbReference type="SAM" id="Phobius"/>
    </source>
</evidence>
<feature type="transmembrane region" description="Helical" evidence="1">
    <location>
        <begin position="123"/>
        <end position="141"/>
    </location>
</feature>
<keyword evidence="1" id="KW-0472">Membrane</keyword>
<feature type="transmembrane region" description="Helical" evidence="1">
    <location>
        <begin position="293"/>
        <end position="312"/>
    </location>
</feature>
<feature type="transmembrane region" description="Helical" evidence="1">
    <location>
        <begin position="89"/>
        <end position="111"/>
    </location>
</feature>
<feature type="transmembrane region" description="Helical" evidence="1">
    <location>
        <begin position="362"/>
        <end position="383"/>
    </location>
</feature>
<evidence type="ECO:0000313" key="2">
    <source>
        <dbReference type="EMBL" id="PKD26885.1"/>
    </source>
</evidence>
<keyword evidence="1" id="KW-1133">Transmembrane helix</keyword>
<feature type="transmembrane region" description="Helical" evidence="1">
    <location>
        <begin position="268"/>
        <end position="287"/>
    </location>
</feature>
<sequence length="400" mass="45843">MTKIESKAIGFIKKYILLFLLGAITILAVFIRICGMDFQSDDFNSFLNPWWGIIKYNDFTGLAAQVGNYNIPYQVIIYLMTLLPLNALYAYKIVSIIFDFVLAISTAMLVCSFAKNNRRLKAILTYSAVLLSATVIFNSSFWAQCDSIYTSFIILAILFLHKDKPIASFVFTGIAFAFKLQTVFILPVLLYYWISTKKISILHFFIIPAVDVIMCLPAIIMGRPFIDIITIYAEQTDYGKLIQMNCPNFYALMCDGNDMTYYYLFKQFSVFLTIAVLGIMMCIIIYKKVDLKNIEVFLLTTAWTVFTCIMFLSSMHERYSYLLDIILVVYVAVSAKHLWLPIVSTLISLRGYCYYLFSYELVSLKVTAIICTALYVYITFLLVKTIFRAKSSDNVFAKTI</sequence>
<feature type="transmembrane region" description="Helical" evidence="1">
    <location>
        <begin position="169"/>
        <end position="194"/>
    </location>
</feature>
<name>A0A2N0UIS9_9FIRM</name>
<dbReference type="AlphaFoldDB" id="A0A2N0UIS9"/>
<feature type="transmembrane region" description="Helical" evidence="1">
    <location>
        <begin position="12"/>
        <end position="33"/>
    </location>
</feature>
<organism evidence="2 3">
    <name type="scientific">Ruminococcus bromii</name>
    <dbReference type="NCBI Taxonomy" id="40518"/>
    <lineage>
        <taxon>Bacteria</taxon>
        <taxon>Bacillati</taxon>
        <taxon>Bacillota</taxon>
        <taxon>Clostridia</taxon>
        <taxon>Eubacteriales</taxon>
        <taxon>Oscillospiraceae</taxon>
        <taxon>Ruminococcus</taxon>
    </lineage>
</organism>
<keyword evidence="1" id="KW-0812">Transmembrane</keyword>
<protein>
    <submittedName>
        <fullName evidence="2">Putative integral membrane protein</fullName>
    </submittedName>
</protein>
<dbReference type="RefSeq" id="WP_101029669.1">
    <property type="nucleotide sequence ID" value="NZ_CABMMZ010000073.1"/>
</dbReference>
<proteinExistence type="predicted"/>
<feature type="transmembrane region" description="Helical" evidence="1">
    <location>
        <begin position="200"/>
        <end position="220"/>
    </location>
</feature>
<evidence type="ECO:0000313" key="3">
    <source>
        <dbReference type="Proteomes" id="UP000233425"/>
    </source>
</evidence>
<comment type="caution">
    <text evidence="2">The sequence shown here is derived from an EMBL/GenBank/DDBJ whole genome shotgun (WGS) entry which is preliminary data.</text>
</comment>
<accession>A0A2N0UIS9</accession>
<reference evidence="2" key="1">
    <citation type="journal article" date="2018" name="Environ. Microbiol.">
        <title>Sporulation capability and amylosome conservation among diverse human colonic and rumen isolates of the keystone starch-degrader Ruminococcus bromii.</title>
        <authorList>
            <person name="Mukhopadhya I."/>
            <person name="Morais S."/>
            <person name="Laverde-Gomez J."/>
            <person name="Sheridan P.O."/>
            <person name="Walker A.W."/>
            <person name="Kelly W."/>
            <person name="Klieve A.V."/>
            <person name="Ouwerkerk D."/>
            <person name="Duncan S.H."/>
            <person name="Louis P."/>
            <person name="Koropatkin N."/>
            <person name="Cockburn D."/>
            <person name="Kibler R."/>
            <person name="Cooper P.J."/>
            <person name="Sandoval C."/>
            <person name="Crost E."/>
            <person name="Juge N."/>
            <person name="Bayer E.A."/>
            <person name="Flint H.J."/>
        </authorList>
    </citation>
    <scope>NUCLEOTIDE SEQUENCE [LARGE SCALE GENOMIC DNA]</scope>
    <source>
        <strain evidence="2">ATCC 27255</strain>
    </source>
</reference>
<feature type="transmembrane region" description="Helical" evidence="1">
    <location>
        <begin position="319"/>
        <end position="342"/>
    </location>
</feature>
<keyword evidence="3" id="KW-1185">Reference proteome</keyword>
<gene>
    <name evidence="2" type="ORF">RBATCC27255_01750</name>
</gene>
<dbReference type="Proteomes" id="UP000233425">
    <property type="component" value="Unassembled WGS sequence"/>
</dbReference>